<gene>
    <name evidence="1" type="primary">ZNF185</name>
</gene>
<reference evidence="1" key="2">
    <citation type="submission" date="2016-06" db="EMBL/GenBank/DDBJ databases">
        <title>The genome of a short-lived fish provides insights into sex chromosome evolution and the genetic control of aging.</title>
        <authorList>
            <person name="Reichwald K."/>
            <person name="Felder M."/>
            <person name="Petzold A."/>
            <person name="Koch P."/>
            <person name="Groth M."/>
            <person name="Platzer M."/>
        </authorList>
    </citation>
    <scope>NUCLEOTIDE SEQUENCE</scope>
    <source>
        <tissue evidence="1">Brain</tissue>
    </source>
</reference>
<sequence length="38" mass="4289">GADIFLTGLHSDTLTAVVYNKSLIEFSLFSREMRTEPE</sequence>
<dbReference type="AlphaFoldDB" id="A0A1A8G274"/>
<dbReference type="EMBL" id="HAEB01017942">
    <property type="protein sequence ID" value="SBQ64469.1"/>
    <property type="molecule type" value="Transcribed_RNA"/>
</dbReference>
<organism evidence="1">
    <name type="scientific">Nothobranchius korthausae</name>
    <dbReference type="NCBI Taxonomy" id="1143690"/>
    <lineage>
        <taxon>Eukaryota</taxon>
        <taxon>Metazoa</taxon>
        <taxon>Chordata</taxon>
        <taxon>Craniata</taxon>
        <taxon>Vertebrata</taxon>
        <taxon>Euteleostomi</taxon>
        <taxon>Actinopterygii</taxon>
        <taxon>Neopterygii</taxon>
        <taxon>Teleostei</taxon>
        <taxon>Neoteleostei</taxon>
        <taxon>Acanthomorphata</taxon>
        <taxon>Ovalentaria</taxon>
        <taxon>Atherinomorphae</taxon>
        <taxon>Cyprinodontiformes</taxon>
        <taxon>Nothobranchiidae</taxon>
        <taxon>Nothobranchius</taxon>
    </lineage>
</organism>
<evidence type="ECO:0000313" key="1">
    <source>
        <dbReference type="EMBL" id="SBQ64469.1"/>
    </source>
</evidence>
<reference evidence="1" key="1">
    <citation type="submission" date="2016-05" db="EMBL/GenBank/DDBJ databases">
        <authorList>
            <person name="Lavstsen T."/>
            <person name="Jespersen J.S."/>
        </authorList>
    </citation>
    <scope>NUCLEOTIDE SEQUENCE</scope>
    <source>
        <tissue evidence="1">Brain</tissue>
    </source>
</reference>
<feature type="non-terminal residue" evidence="1">
    <location>
        <position position="1"/>
    </location>
</feature>
<accession>A0A1A8G274</accession>
<protein>
    <submittedName>
        <fullName evidence="1">Zinc finger protein 185 (LIM domain)</fullName>
    </submittedName>
</protein>
<feature type="non-terminal residue" evidence="1">
    <location>
        <position position="38"/>
    </location>
</feature>
<proteinExistence type="predicted"/>
<name>A0A1A8G274_9TELE</name>